<sequence>MFAALSWLLDIDPARSSSSSETDSASYRHRRSSSSDTDTSSTGASQAVVPRTTFTDARGEAVAVLQVNTAAASRDPMQALSPPAPVPRRNGQPENIFFADLHARSSAYFPSADTHEEDFTHSIVLPRTVPVWSLSNYTSEAVSIAPLPSPAYEQAPTNLSTALDSLAEHGTPTAVLAPAVTSAERTLWASDGVVLSACFPASIEAVPRNEDGGGTTGSNDAAAFSKSEQQQKAQAAVAAPVAVESRRSLAGLVGSLKDVPAVLSVALPWSSSALHTTTAAAALQSTAEDVRLASESRIVVWDQDVCERRGIAEKGNTNGGAEKLALVTAAPPEEAGEVEEGESCDASPIQLVQHAAKTALSLPGEDQTTGFSLPSPQPVDCVVSLHPSNPFLMSATTTATTLPRPVLTPRPTLLQHAVTATPLVRHERNFANSSDPHSGRASIPFIASSSLPSTPPPTARGTDGDASLVVSLTGLAGPSVEGGGDPYEFMENALRQRTEELLSEGTQQQRGFRQPRWPSPLAAPASGGGGAGGPVAEWRGGPASLGPPAASPRRPAYDFS</sequence>
<gene>
    <name evidence="2" type="ORF">ABL78_7184</name>
</gene>
<feature type="region of interest" description="Disordered" evidence="1">
    <location>
        <begin position="429"/>
        <end position="465"/>
    </location>
</feature>
<reference evidence="2 3" key="1">
    <citation type="journal article" date="2015" name="PLoS Pathog.">
        <title>Leptomonas seymouri: Adaptations to the Dixenous Life Cycle Analyzed by Genome Sequencing, Transcriptome Profiling and Co-infection with Leishmania donovani.</title>
        <authorList>
            <person name="Kraeva N."/>
            <person name="Butenko A."/>
            <person name="Hlavacova J."/>
            <person name="Kostygov A."/>
            <person name="Myskova J."/>
            <person name="Grybchuk D."/>
            <person name="Lestinova T."/>
            <person name="Votypka J."/>
            <person name="Volf P."/>
            <person name="Opperdoes F."/>
            <person name="Flegontov P."/>
            <person name="Lukes J."/>
            <person name="Yurchenko V."/>
        </authorList>
    </citation>
    <scope>NUCLEOTIDE SEQUENCE [LARGE SCALE GENOMIC DNA]</scope>
    <source>
        <strain evidence="2 3">ATCC 30220</strain>
    </source>
</reference>
<protein>
    <submittedName>
        <fullName evidence="2">Uncharacterized protein</fullName>
    </submittedName>
</protein>
<feature type="region of interest" description="Disordered" evidence="1">
    <location>
        <begin position="14"/>
        <end position="53"/>
    </location>
</feature>
<feature type="compositionally biased region" description="Low complexity" evidence="1">
    <location>
        <begin position="34"/>
        <end position="47"/>
    </location>
</feature>
<feature type="region of interest" description="Disordered" evidence="1">
    <location>
        <begin position="504"/>
        <end position="560"/>
    </location>
</feature>
<dbReference type="OrthoDB" id="10612367at2759"/>
<evidence type="ECO:0000313" key="3">
    <source>
        <dbReference type="Proteomes" id="UP000038009"/>
    </source>
</evidence>
<comment type="caution">
    <text evidence="2">The sequence shown here is derived from an EMBL/GenBank/DDBJ whole genome shotgun (WGS) entry which is preliminary data.</text>
</comment>
<accession>A0A0N1IHG8</accession>
<organism evidence="2 3">
    <name type="scientific">Leptomonas seymouri</name>
    <dbReference type="NCBI Taxonomy" id="5684"/>
    <lineage>
        <taxon>Eukaryota</taxon>
        <taxon>Discoba</taxon>
        <taxon>Euglenozoa</taxon>
        <taxon>Kinetoplastea</taxon>
        <taxon>Metakinetoplastina</taxon>
        <taxon>Trypanosomatida</taxon>
        <taxon>Trypanosomatidae</taxon>
        <taxon>Leishmaniinae</taxon>
        <taxon>Leptomonas</taxon>
    </lineage>
</organism>
<evidence type="ECO:0000313" key="2">
    <source>
        <dbReference type="EMBL" id="KPI83768.1"/>
    </source>
</evidence>
<dbReference type="EMBL" id="LJSK01000327">
    <property type="protein sequence ID" value="KPI83768.1"/>
    <property type="molecule type" value="Genomic_DNA"/>
</dbReference>
<proteinExistence type="predicted"/>
<name>A0A0N1IHG8_LEPSE</name>
<feature type="compositionally biased region" description="Low complexity" evidence="1">
    <location>
        <begin position="539"/>
        <end position="554"/>
    </location>
</feature>
<dbReference type="AlphaFoldDB" id="A0A0N1IHG8"/>
<dbReference type="Proteomes" id="UP000038009">
    <property type="component" value="Unassembled WGS sequence"/>
</dbReference>
<evidence type="ECO:0000256" key="1">
    <source>
        <dbReference type="SAM" id="MobiDB-lite"/>
    </source>
</evidence>
<dbReference type="OMA" id="SADTHEE"/>
<feature type="region of interest" description="Disordered" evidence="1">
    <location>
        <begin position="207"/>
        <end position="228"/>
    </location>
</feature>
<feature type="compositionally biased region" description="Low complexity" evidence="1">
    <location>
        <begin position="16"/>
        <end position="25"/>
    </location>
</feature>
<dbReference type="VEuPathDB" id="TriTrypDB:Lsey_0327_0020"/>
<keyword evidence="3" id="KW-1185">Reference proteome</keyword>